<feature type="domain" description="DUF5071" evidence="1">
    <location>
        <begin position="6"/>
        <end position="125"/>
    </location>
</feature>
<keyword evidence="3" id="KW-1185">Reference proteome</keyword>
<evidence type="ECO:0000259" key="1">
    <source>
        <dbReference type="Pfam" id="PF16804"/>
    </source>
</evidence>
<gene>
    <name evidence="2" type="ORF">ACFOMG_06085</name>
</gene>
<dbReference type="InterPro" id="IPR031837">
    <property type="entry name" value="DUF5071"/>
</dbReference>
<protein>
    <submittedName>
        <fullName evidence="2">DUF5071 domain-containing protein</fullName>
    </submittedName>
</protein>
<reference evidence="3" key="1">
    <citation type="journal article" date="2019" name="Int. J. Syst. Evol. Microbiol.">
        <title>The Global Catalogue of Microorganisms (GCM) 10K type strain sequencing project: providing services to taxonomists for standard genome sequencing and annotation.</title>
        <authorList>
            <consortium name="The Broad Institute Genomics Platform"/>
            <consortium name="The Broad Institute Genome Sequencing Center for Infectious Disease"/>
            <person name="Wu L."/>
            <person name="Ma J."/>
        </authorList>
    </citation>
    <scope>NUCLEOTIDE SEQUENCE [LARGE SCALE GENOMIC DNA]</scope>
    <source>
        <strain evidence="3">KCTC 42424</strain>
    </source>
</reference>
<sequence>MSTLRLVPQHKGDDDACANLQQASDEDIQPLLWPLLECLQDINWPIAAPVLERLLRYRGDDLAEPLFQILGGDDEVWKYWLLTNLLPDVQISVWQALRFKIHAMVRQPTPAELQEEVTEAAAELLSHWKNKS</sequence>
<accession>A0ABV7VQ62</accession>
<dbReference type="Gene3D" id="1.25.40.750">
    <property type="entry name" value="Domain of unknown function DUF5071"/>
    <property type="match status" value="1"/>
</dbReference>
<dbReference type="InterPro" id="IPR038692">
    <property type="entry name" value="Cthe_2751_sf"/>
</dbReference>
<comment type="caution">
    <text evidence="2">The sequence shown here is derived from an EMBL/GenBank/DDBJ whole genome shotgun (WGS) entry which is preliminary data.</text>
</comment>
<dbReference type="EMBL" id="JBHRYB010000005">
    <property type="protein sequence ID" value="MFC3679676.1"/>
    <property type="molecule type" value="Genomic_DNA"/>
</dbReference>
<evidence type="ECO:0000313" key="3">
    <source>
        <dbReference type="Proteomes" id="UP001595722"/>
    </source>
</evidence>
<name>A0ABV7VQ62_9GAMM</name>
<dbReference type="Pfam" id="PF16804">
    <property type="entry name" value="DUF5071"/>
    <property type="match status" value="1"/>
</dbReference>
<organism evidence="2 3">
    <name type="scientific">Bacterioplanoides pacificum</name>
    <dbReference type="NCBI Taxonomy" id="1171596"/>
    <lineage>
        <taxon>Bacteria</taxon>
        <taxon>Pseudomonadati</taxon>
        <taxon>Pseudomonadota</taxon>
        <taxon>Gammaproteobacteria</taxon>
        <taxon>Oceanospirillales</taxon>
        <taxon>Oceanospirillaceae</taxon>
        <taxon>Bacterioplanoides</taxon>
    </lineage>
</organism>
<dbReference type="RefSeq" id="WP_376865427.1">
    <property type="nucleotide sequence ID" value="NZ_JBHRYB010000005.1"/>
</dbReference>
<evidence type="ECO:0000313" key="2">
    <source>
        <dbReference type="EMBL" id="MFC3679676.1"/>
    </source>
</evidence>
<dbReference type="Proteomes" id="UP001595722">
    <property type="component" value="Unassembled WGS sequence"/>
</dbReference>
<proteinExistence type="predicted"/>